<feature type="region of interest" description="Disordered" evidence="1">
    <location>
        <begin position="83"/>
        <end position="161"/>
    </location>
</feature>
<reference evidence="2 3" key="1">
    <citation type="submission" date="2020-06" db="EMBL/GenBank/DDBJ databases">
        <title>Haloterrigena sp. nov., an extremely halophilic archaeon isolated from a saline sediment.</title>
        <authorList>
            <person name="Liu B.-B."/>
        </authorList>
    </citation>
    <scope>NUCLEOTIDE SEQUENCE [LARGE SCALE GENOMIC DNA]</scope>
    <source>
        <strain evidence="2 3">SYSU A558-1</strain>
    </source>
</reference>
<sequence>MALKFIGGCGIVLGLLLLLAAFAQPATVTETSTTCVDTTYYGQDCSTVEYERPNQTRSQLFGGGAFFLVSGLTTYGIGAARSGNSLQSTEPSLSRSSNVGTDATDDRRADAMTLREQLDAKTNPERTADTDPSVRTDSFDAVGETTLPTAEPGAESTRSASGRGLSAFLKPVASGLAAAFVLTWFLSGAFVVESPVGRTVVFAICSLPGIGLYSRYSSDESAVATPATGGSDR</sequence>
<feature type="compositionally biased region" description="Polar residues" evidence="1">
    <location>
        <begin position="83"/>
        <end position="100"/>
    </location>
</feature>
<dbReference type="RefSeq" id="WP_174680745.1">
    <property type="nucleotide sequence ID" value="NZ_JABUQZ010000001.1"/>
</dbReference>
<protein>
    <submittedName>
        <fullName evidence="2">Uncharacterized protein</fullName>
    </submittedName>
</protein>
<organism evidence="2 3">
    <name type="scientific">Haloterrigena gelatinilytica</name>
    <dbReference type="NCBI Taxonomy" id="2741724"/>
    <lineage>
        <taxon>Archaea</taxon>
        <taxon>Methanobacteriati</taxon>
        <taxon>Methanobacteriota</taxon>
        <taxon>Stenosarchaea group</taxon>
        <taxon>Halobacteria</taxon>
        <taxon>Halobacteriales</taxon>
        <taxon>Natrialbaceae</taxon>
        <taxon>Haloterrigena</taxon>
    </lineage>
</organism>
<evidence type="ECO:0000313" key="3">
    <source>
        <dbReference type="Proteomes" id="UP001016761"/>
    </source>
</evidence>
<dbReference type="Proteomes" id="UP001016761">
    <property type="component" value="Unassembled WGS sequence"/>
</dbReference>
<comment type="caution">
    <text evidence="2">The sequence shown here is derived from an EMBL/GenBank/DDBJ whole genome shotgun (WGS) entry which is preliminary data.</text>
</comment>
<accession>A0ABX2LEV8</accession>
<keyword evidence="3" id="KW-1185">Reference proteome</keyword>
<name>A0ABX2LEV8_9EURY</name>
<feature type="compositionally biased region" description="Basic and acidic residues" evidence="1">
    <location>
        <begin position="116"/>
        <end position="138"/>
    </location>
</feature>
<evidence type="ECO:0000313" key="2">
    <source>
        <dbReference type="EMBL" id="NUC72858.1"/>
    </source>
</evidence>
<proteinExistence type="predicted"/>
<evidence type="ECO:0000256" key="1">
    <source>
        <dbReference type="SAM" id="MobiDB-lite"/>
    </source>
</evidence>
<gene>
    <name evidence="2" type="ORF">HTZ84_11140</name>
</gene>
<dbReference type="EMBL" id="JABUQZ010000001">
    <property type="protein sequence ID" value="NUC72858.1"/>
    <property type="molecule type" value="Genomic_DNA"/>
</dbReference>